<proteinExistence type="predicted"/>
<sequence>MYGALWRILPGPWWVRLLIVLILLAAVLYALAFYVFPWVSEFVNPQEVTVE</sequence>
<dbReference type="PATRIC" id="fig|84292.3.peg.503"/>
<accession>A0A0M8MRD8</accession>
<keyword evidence="1" id="KW-0812">Transmembrane</keyword>
<dbReference type="EMBL" id="LAVO01000001">
    <property type="protein sequence ID" value="KOS12250.1"/>
    <property type="molecule type" value="Genomic_DNA"/>
</dbReference>
<comment type="caution">
    <text evidence="2">The sequence shown here is derived from an EMBL/GenBank/DDBJ whole genome shotgun (WGS) entry which is preliminary data.</text>
</comment>
<reference evidence="2" key="1">
    <citation type="submission" date="2015-04" db="EMBL/GenBank/DDBJ databases">
        <title>Complete genome sequence of Microbacterium chocolatum SIT 101, a bacterium enantioselectively hydrolyzing mesomeric diesters.</title>
        <authorList>
            <person name="Li X."/>
            <person name="Xu Y."/>
        </authorList>
    </citation>
    <scope>NUCLEOTIDE SEQUENCE [LARGE SCALE GENOMIC DNA]</scope>
    <source>
        <strain evidence="2">SIT 101</strain>
    </source>
</reference>
<dbReference type="Proteomes" id="UP000037737">
    <property type="component" value="Unassembled WGS sequence"/>
</dbReference>
<feature type="transmembrane region" description="Helical" evidence="1">
    <location>
        <begin position="13"/>
        <end position="36"/>
    </location>
</feature>
<evidence type="ECO:0000256" key="1">
    <source>
        <dbReference type="SAM" id="Phobius"/>
    </source>
</evidence>
<keyword evidence="1" id="KW-0472">Membrane</keyword>
<gene>
    <name evidence="2" type="ORF">XI38_02430</name>
</gene>
<protein>
    <submittedName>
        <fullName evidence="2">Membrane protein</fullName>
    </submittedName>
</protein>
<name>A0A0M8MRD8_9MICO</name>
<keyword evidence="3" id="KW-1185">Reference proteome</keyword>
<keyword evidence="1" id="KW-1133">Transmembrane helix</keyword>
<dbReference type="AlphaFoldDB" id="A0A0M8MRD8"/>
<organism evidence="2 3">
    <name type="scientific">Microbacterium aurantiacum</name>
    <dbReference type="NCBI Taxonomy" id="162393"/>
    <lineage>
        <taxon>Bacteria</taxon>
        <taxon>Bacillati</taxon>
        <taxon>Actinomycetota</taxon>
        <taxon>Actinomycetes</taxon>
        <taxon>Micrococcales</taxon>
        <taxon>Microbacteriaceae</taxon>
        <taxon>Microbacterium</taxon>
    </lineage>
</organism>
<evidence type="ECO:0000313" key="2">
    <source>
        <dbReference type="EMBL" id="KOS12250.1"/>
    </source>
</evidence>
<evidence type="ECO:0000313" key="3">
    <source>
        <dbReference type="Proteomes" id="UP000037737"/>
    </source>
</evidence>